<protein>
    <submittedName>
        <fullName evidence="2">DNA metabolism protein</fullName>
    </submittedName>
</protein>
<comment type="caution">
    <text evidence="2">The sequence shown here is derived from an EMBL/GenBank/DDBJ whole genome shotgun (WGS) entry which is preliminary data.</text>
</comment>
<evidence type="ECO:0000259" key="1">
    <source>
        <dbReference type="Pfam" id="PF13566"/>
    </source>
</evidence>
<feature type="domain" description="DUF4130" evidence="1">
    <location>
        <begin position="80"/>
        <end position="244"/>
    </location>
</feature>
<gene>
    <name evidence="2" type="ORF">DW070_12755</name>
</gene>
<dbReference type="Pfam" id="PF13566">
    <property type="entry name" value="DUF4130"/>
    <property type="match status" value="1"/>
</dbReference>
<dbReference type="NCBIfam" id="TIGR03915">
    <property type="entry name" value="SAM_7_link_chp"/>
    <property type="match status" value="1"/>
</dbReference>
<dbReference type="AlphaFoldDB" id="A0A3E2TIZ1"/>
<dbReference type="InterPro" id="IPR025404">
    <property type="entry name" value="DUF4130"/>
</dbReference>
<dbReference type="Proteomes" id="UP000260773">
    <property type="component" value="Unassembled WGS sequence"/>
</dbReference>
<evidence type="ECO:0000313" key="2">
    <source>
        <dbReference type="EMBL" id="RGB76797.1"/>
    </source>
</evidence>
<name>A0A3E2TIZ1_9FIRM</name>
<sequence length="251" mass="29838">MSEQYRRYLCGVYEAFTSRYGHAWQKLAVGPYVNGDLFSDIYSVEVNTEKAGKVVKAIISKISEEAWYLVHMASEADSQEKGEIIYRFLILAFANGRKVLNAMSIPEVMGLHQLSRSVSRETQHLYGFLRFQELQNDILYARLVSKHHVGMFLAEHFQDRLPMEHWVIHDVERDEVWIHRAGEDWLYIRHPDFRQDPQMMLSSSEYAFTEWWKTFTESVAILERRNPKLQMQMLPKRYWKYMPEMFTNPGR</sequence>
<accession>A0A3E2TIZ1</accession>
<proteinExistence type="predicted"/>
<organism evidence="2 3">
    <name type="scientific">Coprococcus catus</name>
    <dbReference type="NCBI Taxonomy" id="116085"/>
    <lineage>
        <taxon>Bacteria</taxon>
        <taxon>Bacillati</taxon>
        <taxon>Bacillota</taxon>
        <taxon>Clostridia</taxon>
        <taxon>Lachnospirales</taxon>
        <taxon>Lachnospiraceae</taxon>
        <taxon>Coprococcus</taxon>
    </lineage>
</organism>
<dbReference type="InterPro" id="IPR023875">
    <property type="entry name" value="DNA_repair_put"/>
</dbReference>
<reference evidence="2 3" key="1">
    <citation type="submission" date="2018-08" db="EMBL/GenBank/DDBJ databases">
        <title>A genome reference for cultivated species of the human gut microbiota.</title>
        <authorList>
            <person name="Zou Y."/>
            <person name="Xue W."/>
            <person name="Luo G."/>
        </authorList>
    </citation>
    <scope>NUCLEOTIDE SEQUENCE [LARGE SCALE GENOMIC DNA]</scope>
    <source>
        <strain evidence="2 3">AF45-17</strain>
    </source>
</reference>
<dbReference type="EMBL" id="QVEP01000037">
    <property type="protein sequence ID" value="RGB76797.1"/>
    <property type="molecule type" value="Genomic_DNA"/>
</dbReference>
<evidence type="ECO:0000313" key="3">
    <source>
        <dbReference type="Proteomes" id="UP000260773"/>
    </source>
</evidence>